<dbReference type="PROSITE" id="PS51272">
    <property type="entry name" value="SLH"/>
    <property type="match status" value="1"/>
</dbReference>
<organism evidence="2 3">
    <name type="scientific">Muiribacterium halophilum</name>
    <dbReference type="NCBI Taxonomy" id="2053465"/>
    <lineage>
        <taxon>Bacteria</taxon>
        <taxon>Candidatus Muiribacteriota</taxon>
        <taxon>Candidatus Muiribacteriia</taxon>
        <taxon>Candidatus Muiribacteriales</taxon>
        <taxon>Candidatus Muiribacteriaceae</taxon>
        <taxon>Candidatus Muiribacterium</taxon>
    </lineage>
</organism>
<proteinExistence type="predicted"/>
<dbReference type="Pfam" id="PF00395">
    <property type="entry name" value="SLH"/>
    <property type="match status" value="1"/>
</dbReference>
<accession>A0A2N5ZM50</accession>
<reference evidence="2 3" key="1">
    <citation type="submission" date="2017-11" db="EMBL/GenBank/DDBJ databases">
        <title>Genome-resolved metagenomics identifies genetic mobility, metabolic interactions, and unexpected diversity in perchlorate-reducing communities.</title>
        <authorList>
            <person name="Barnum T.P."/>
            <person name="Figueroa I.A."/>
            <person name="Carlstrom C.I."/>
            <person name="Lucas L.N."/>
            <person name="Engelbrektson A.L."/>
            <person name="Coates J.D."/>
        </authorList>
    </citation>
    <scope>NUCLEOTIDE SEQUENCE [LARGE SCALE GENOMIC DNA]</scope>
    <source>
        <strain evidence="2">BM706</strain>
    </source>
</reference>
<evidence type="ECO:0000313" key="3">
    <source>
        <dbReference type="Proteomes" id="UP000234857"/>
    </source>
</evidence>
<name>A0A2N5ZM50_MUIH1</name>
<comment type="caution">
    <text evidence="2">The sequence shown here is derived from an EMBL/GenBank/DDBJ whole genome shotgun (WGS) entry which is preliminary data.</text>
</comment>
<gene>
    <name evidence="2" type="ORF">C0601_00915</name>
</gene>
<sequence>MKRFLIPWLLIFIMTISVFAGQSGPIRVQKTSSETGWAEQFIQKAIVEDITPDITPLKFFKGSQALTRGEFAVMISRVLPCDIEGYEEYTEEYNAVKYYKEQAPDSFSDFRYWDSFGYVERITKRGIMNPIKGRFNPSDKITRGEFLKTLLILLQKTDDPFCKIENVADDALKLNTHLTGFLDVSVSPGNYPGWVRMAQEFNILPSREKGDDYLKNSMSLPYKEVFYNYSTRKYEFQPETPISRELAQAIFSNLFVKWDGFSEYIPFDRAIGNTSRDVIYKTINGKTKIDCELVNIDTLNNEIEIKYQERKTEFRNGKIFNTVFVPGQTKYQIAEDAYIWVVLNGKSLKVRGEKPVQKLDTVLKKLRDENIFDVKLNFICVPERYRYNINNKALVKVNDTFEKREVIGYLEVNLIPYEYIGRIIEKTDNSIYMYDEKKGNVELYLSKDIKVVREVQSVDGSTGALTDKIVNISSIENVKVGELVKIKLDRQGKVKNIISRLLRIGVPSNISVEDGYLKTQYLVGKHYRVMPDKWNSQSRMGFITYAYDFDYPGRWRKGGLEVLFENASSLRKVDLYVQPVDVYPVKDNEEAKFENRITFIEAIPKYF</sequence>
<evidence type="ECO:0000259" key="1">
    <source>
        <dbReference type="PROSITE" id="PS51272"/>
    </source>
</evidence>
<dbReference type="Proteomes" id="UP000234857">
    <property type="component" value="Unassembled WGS sequence"/>
</dbReference>
<feature type="domain" description="SLH" evidence="1">
    <location>
        <begin position="25"/>
        <end position="89"/>
    </location>
</feature>
<evidence type="ECO:0000313" key="2">
    <source>
        <dbReference type="EMBL" id="PLX19757.1"/>
    </source>
</evidence>
<dbReference type="AlphaFoldDB" id="A0A2N5ZM50"/>
<dbReference type="InterPro" id="IPR001119">
    <property type="entry name" value="SLH_dom"/>
</dbReference>
<dbReference type="EMBL" id="PKTG01000019">
    <property type="protein sequence ID" value="PLX19757.1"/>
    <property type="molecule type" value="Genomic_DNA"/>
</dbReference>
<protein>
    <recommendedName>
        <fullName evidence="1">SLH domain-containing protein</fullName>
    </recommendedName>
</protein>